<keyword evidence="1" id="KW-1133">Transmembrane helix</keyword>
<evidence type="ECO:0000256" key="1">
    <source>
        <dbReference type="SAM" id="Phobius"/>
    </source>
</evidence>
<keyword evidence="3" id="KW-1185">Reference proteome</keyword>
<organism evidence="2 3">
    <name type="scientific">Phaseolus coccineus</name>
    <name type="common">Scarlet runner bean</name>
    <name type="synonym">Phaseolus multiflorus</name>
    <dbReference type="NCBI Taxonomy" id="3886"/>
    <lineage>
        <taxon>Eukaryota</taxon>
        <taxon>Viridiplantae</taxon>
        <taxon>Streptophyta</taxon>
        <taxon>Embryophyta</taxon>
        <taxon>Tracheophyta</taxon>
        <taxon>Spermatophyta</taxon>
        <taxon>Magnoliopsida</taxon>
        <taxon>eudicotyledons</taxon>
        <taxon>Gunneridae</taxon>
        <taxon>Pentapetalae</taxon>
        <taxon>rosids</taxon>
        <taxon>fabids</taxon>
        <taxon>Fabales</taxon>
        <taxon>Fabaceae</taxon>
        <taxon>Papilionoideae</taxon>
        <taxon>50 kb inversion clade</taxon>
        <taxon>NPAAA clade</taxon>
        <taxon>indigoferoid/millettioid clade</taxon>
        <taxon>Phaseoleae</taxon>
        <taxon>Phaseolus</taxon>
    </lineage>
</organism>
<sequence>MTTPSLSIEVSMSSPNQAPTPLPKLRKGLLILEGDLYLDLNGLLENHDLYLHTILFVLGFTGETLALFGITDFTSHHRIAFLFATVDM</sequence>
<keyword evidence="1" id="KW-0472">Membrane</keyword>
<evidence type="ECO:0000313" key="2">
    <source>
        <dbReference type="EMBL" id="KAK7366695.1"/>
    </source>
</evidence>
<evidence type="ECO:0000313" key="3">
    <source>
        <dbReference type="Proteomes" id="UP001374584"/>
    </source>
</evidence>
<reference evidence="2 3" key="1">
    <citation type="submission" date="2024-01" db="EMBL/GenBank/DDBJ databases">
        <title>The genomes of 5 underutilized Papilionoideae crops provide insights into root nodulation and disease resistanc.</title>
        <authorList>
            <person name="Jiang F."/>
        </authorList>
    </citation>
    <scope>NUCLEOTIDE SEQUENCE [LARGE SCALE GENOMIC DNA]</scope>
    <source>
        <strain evidence="2">JINMINGXINNONG_FW02</strain>
        <tissue evidence="2">Leaves</tissue>
    </source>
</reference>
<feature type="transmembrane region" description="Helical" evidence="1">
    <location>
        <begin position="49"/>
        <end position="70"/>
    </location>
</feature>
<accession>A0AAN9R8U4</accession>
<dbReference type="AlphaFoldDB" id="A0AAN9R8U4"/>
<keyword evidence="1" id="KW-0812">Transmembrane</keyword>
<dbReference type="Proteomes" id="UP001374584">
    <property type="component" value="Unassembled WGS sequence"/>
</dbReference>
<gene>
    <name evidence="2" type="ORF">VNO80_08692</name>
</gene>
<name>A0AAN9R8U4_PHACN</name>
<proteinExistence type="predicted"/>
<protein>
    <submittedName>
        <fullName evidence="2">Uncharacterized protein</fullName>
    </submittedName>
</protein>
<dbReference type="EMBL" id="JAYMYR010000004">
    <property type="protein sequence ID" value="KAK7366695.1"/>
    <property type="molecule type" value="Genomic_DNA"/>
</dbReference>
<comment type="caution">
    <text evidence="2">The sequence shown here is derived from an EMBL/GenBank/DDBJ whole genome shotgun (WGS) entry which is preliminary data.</text>
</comment>